<evidence type="ECO:0000313" key="2">
    <source>
        <dbReference type="Proteomes" id="UP000031668"/>
    </source>
</evidence>
<sequence length="169" mass="19138">MFVTPILFSPLYVYMSNLVPGSSSWTAYVFGAITAFVFGCLQSVQDRLDDPFLGITYDEINLDDLHMWANESLKHNENRIDVIGRFTVNAKPTLSVDPEKINSKTQTEVDAKVIEMLKDHPYLTALNAGDSSNTLRISKTQEIPGRNRIIFLRREDQTPEDDQNKPPTT</sequence>
<keyword evidence="2" id="KW-1185">Reference proteome</keyword>
<dbReference type="OrthoDB" id="6018447at2759"/>
<comment type="caution">
    <text evidence="1">The sequence shown here is derived from an EMBL/GenBank/DDBJ whole genome shotgun (WGS) entry which is preliminary data.</text>
</comment>
<gene>
    <name evidence="1" type="ORF">RF11_09606</name>
</gene>
<reference evidence="1 2" key="1">
    <citation type="journal article" date="2014" name="Genome Biol. Evol.">
        <title>The genome of the myxosporean Thelohanellus kitauei shows adaptations to nutrient acquisition within its fish host.</title>
        <authorList>
            <person name="Yang Y."/>
            <person name="Xiong J."/>
            <person name="Zhou Z."/>
            <person name="Huo F."/>
            <person name="Miao W."/>
            <person name="Ran C."/>
            <person name="Liu Y."/>
            <person name="Zhang J."/>
            <person name="Feng J."/>
            <person name="Wang M."/>
            <person name="Wang M."/>
            <person name="Wang L."/>
            <person name="Yao B."/>
        </authorList>
    </citation>
    <scope>NUCLEOTIDE SEQUENCE [LARGE SCALE GENOMIC DNA]</scope>
    <source>
        <strain evidence="1">Wuqing</strain>
    </source>
</reference>
<proteinExistence type="predicted"/>
<dbReference type="PANTHER" id="PTHR36970">
    <property type="entry name" value="UNNAMED PRODUCT"/>
    <property type="match status" value="1"/>
</dbReference>
<dbReference type="Proteomes" id="UP000031668">
    <property type="component" value="Unassembled WGS sequence"/>
</dbReference>
<accession>A0A0C2MMY6</accession>
<dbReference type="EMBL" id="JWZT01003740">
    <property type="protein sequence ID" value="KII65715.1"/>
    <property type="molecule type" value="Genomic_DNA"/>
</dbReference>
<evidence type="ECO:0000313" key="1">
    <source>
        <dbReference type="EMBL" id="KII65715.1"/>
    </source>
</evidence>
<dbReference type="PANTHER" id="PTHR36970:SF1">
    <property type="entry name" value="BESTROPHIN HOMOLOG"/>
    <property type="match status" value="1"/>
</dbReference>
<organism evidence="1 2">
    <name type="scientific">Thelohanellus kitauei</name>
    <name type="common">Myxosporean</name>
    <dbReference type="NCBI Taxonomy" id="669202"/>
    <lineage>
        <taxon>Eukaryota</taxon>
        <taxon>Metazoa</taxon>
        <taxon>Cnidaria</taxon>
        <taxon>Myxozoa</taxon>
        <taxon>Myxosporea</taxon>
        <taxon>Bivalvulida</taxon>
        <taxon>Platysporina</taxon>
        <taxon>Myxobolidae</taxon>
        <taxon>Thelohanellus</taxon>
    </lineage>
</organism>
<protein>
    <submittedName>
        <fullName evidence="1">Uncharacterized protein</fullName>
    </submittedName>
</protein>
<dbReference type="AlphaFoldDB" id="A0A0C2MMY6"/>
<name>A0A0C2MMY6_THEKT</name>